<keyword evidence="3" id="KW-1185">Reference proteome</keyword>
<evidence type="ECO:0000313" key="1">
    <source>
        <dbReference type="EMBL" id="EST42924.1"/>
    </source>
</evidence>
<dbReference type="EMBL" id="KI546151">
    <property type="protein sequence ID" value="EST42924.1"/>
    <property type="molecule type" value="Genomic_DNA"/>
</dbReference>
<organism evidence="1">
    <name type="scientific">Spironucleus salmonicida</name>
    <dbReference type="NCBI Taxonomy" id="348837"/>
    <lineage>
        <taxon>Eukaryota</taxon>
        <taxon>Metamonada</taxon>
        <taxon>Diplomonadida</taxon>
        <taxon>Hexamitidae</taxon>
        <taxon>Hexamitinae</taxon>
        <taxon>Spironucleus</taxon>
    </lineage>
</organism>
<proteinExistence type="predicted"/>
<sequence length="236" mass="28413">MQKQSKSTTNILQSFTLLKARQKSQGCIIPRYNIPNKPMSRQDIFKNISECQLQDLSENSSQAQNQLYLQPIFKPLNTEKRYKELEGTQLKTIWYECLFFGRDQLLLSIQKNFRREKKRQEYIDFQEVPVVTVRFQKYRSTHIVDNEKQILNRVGKLYIQDLKTQFQSLFGKLDFYEYYLFLRWQIDQKIYIYLNAVPITKKFLDISNIGILRLKKVKMERIIIQIYSQPDDIELI</sequence>
<name>V6LQ89_9EUKA</name>
<evidence type="ECO:0000313" key="3">
    <source>
        <dbReference type="Proteomes" id="UP000018208"/>
    </source>
</evidence>
<dbReference type="EMBL" id="AUWU02000004">
    <property type="protein sequence ID" value="KAH0574034.1"/>
    <property type="molecule type" value="Genomic_DNA"/>
</dbReference>
<accession>V6LQ89</accession>
<evidence type="ECO:0000313" key="2">
    <source>
        <dbReference type="EMBL" id="KAH0574034.1"/>
    </source>
</evidence>
<reference evidence="1 2" key="1">
    <citation type="journal article" date="2014" name="PLoS Genet.">
        <title>The Genome of Spironucleus salmonicida Highlights a Fish Pathogen Adapted to Fluctuating Environments.</title>
        <authorList>
            <person name="Xu F."/>
            <person name="Jerlstrom-Hultqvist J."/>
            <person name="Einarsson E."/>
            <person name="Astvaldsson A."/>
            <person name="Svard S.G."/>
            <person name="Andersson J.O."/>
        </authorList>
    </citation>
    <scope>NUCLEOTIDE SEQUENCE</scope>
    <source>
        <strain evidence="2">ATCC 50377</strain>
    </source>
</reference>
<reference evidence="2" key="2">
    <citation type="submission" date="2020-12" db="EMBL/GenBank/DDBJ databases">
        <title>New Spironucleus salmonicida genome in near-complete chromosomes.</title>
        <authorList>
            <person name="Xu F."/>
            <person name="Kurt Z."/>
            <person name="Jimenez-Gonzalez A."/>
            <person name="Astvaldsson A."/>
            <person name="Andersson J.O."/>
            <person name="Svard S.G."/>
        </authorList>
    </citation>
    <scope>NUCLEOTIDE SEQUENCE</scope>
    <source>
        <strain evidence="2">ATCC 50377</strain>
    </source>
</reference>
<dbReference type="AlphaFoldDB" id="V6LQ89"/>
<dbReference type="VEuPathDB" id="GiardiaDB:SS50377_23970"/>
<gene>
    <name evidence="1" type="ORF">SS50377_17456</name>
    <name evidence="2" type="ORF">SS50377_23970</name>
</gene>
<protein>
    <submittedName>
        <fullName evidence="1">Uncharacterized protein</fullName>
    </submittedName>
</protein>
<dbReference type="Proteomes" id="UP000018208">
    <property type="component" value="Unassembled WGS sequence"/>
</dbReference>